<dbReference type="Pfam" id="PF18962">
    <property type="entry name" value="Por_Secre_tail"/>
    <property type="match status" value="1"/>
</dbReference>
<evidence type="ECO:0000256" key="1">
    <source>
        <dbReference type="ARBA" id="ARBA00022729"/>
    </source>
</evidence>
<evidence type="ECO:0000313" key="5">
    <source>
        <dbReference type="Proteomes" id="UP000516305"/>
    </source>
</evidence>
<dbReference type="Proteomes" id="UP000516305">
    <property type="component" value="Chromosome"/>
</dbReference>
<evidence type="ECO:0000259" key="3">
    <source>
        <dbReference type="Pfam" id="PF18962"/>
    </source>
</evidence>
<accession>A0A7H0VI80</accession>
<dbReference type="AlphaFoldDB" id="A0A7H0VI80"/>
<feature type="domain" description="Secretion system C-terminal sorting" evidence="3">
    <location>
        <begin position="666"/>
        <end position="730"/>
    </location>
</feature>
<feature type="chain" id="PRO_5028841938" evidence="2">
    <location>
        <begin position="20"/>
        <end position="739"/>
    </location>
</feature>
<dbReference type="RefSeq" id="WP_210759956.1">
    <property type="nucleotide sequence ID" value="NZ_CP060139.1"/>
</dbReference>
<organism evidence="4 5">
    <name type="scientific">Croceimicrobium hydrocarbonivorans</name>
    <dbReference type="NCBI Taxonomy" id="2761580"/>
    <lineage>
        <taxon>Bacteria</taxon>
        <taxon>Pseudomonadati</taxon>
        <taxon>Bacteroidota</taxon>
        <taxon>Flavobacteriia</taxon>
        <taxon>Flavobacteriales</taxon>
        <taxon>Owenweeksiaceae</taxon>
        <taxon>Croceimicrobium</taxon>
    </lineage>
</organism>
<gene>
    <name evidence="4" type="ORF">H4K34_06200</name>
</gene>
<keyword evidence="5" id="KW-1185">Reference proteome</keyword>
<name>A0A7H0VI80_9FLAO</name>
<dbReference type="EMBL" id="CP060139">
    <property type="protein sequence ID" value="QNR25428.1"/>
    <property type="molecule type" value="Genomic_DNA"/>
</dbReference>
<protein>
    <submittedName>
        <fullName evidence="4">T9SS type A sorting domain-containing protein</fullName>
    </submittedName>
</protein>
<dbReference type="NCBIfam" id="TIGR04183">
    <property type="entry name" value="Por_Secre_tail"/>
    <property type="match status" value="1"/>
</dbReference>
<keyword evidence="1 2" id="KW-0732">Signal</keyword>
<proteinExistence type="predicted"/>
<feature type="signal peptide" evidence="2">
    <location>
        <begin position="1"/>
        <end position="19"/>
    </location>
</feature>
<evidence type="ECO:0000313" key="4">
    <source>
        <dbReference type="EMBL" id="QNR25428.1"/>
    </source>
</evidence>
<reference evidence="4 5" key="1">
    <citation type="submission" date="2020-08" db="EMBL/GenBank/DDBJ databases">
        <title>Croceimicrobium hydrocarbonivorans gen. nov., sp. nov., a novel marine bacterium isolated from a bacterial consortium that degrades polyethylene terephthalate.</title>
        <authorList>
            <person name="Liu R."/>
        </authorList>
    </citation>
    <scope>NUCLEOTIDE SEQUENCE [LARGE SCALE GENOMIC DNA]</scope>
    <source>
        <strain evidence="4 5">A20-9</strain>
    </source>
</reference>
<dbReference type="InterPro" id="IPR026444">
    <property type="entry name" value="Secre_tail"/>
</dbReference>
<dbReference type="KEGG" id="chyd:H4K34_06200"/>
<evidence type="ECO:0000256" key="2">
    <source>
        <dbReference type="SAM" id="SignalP"/>
    </source>
</evidence>
<sequence>MRKLLPLFLGLFMTSLLSAQTYPLVTIQQINQVIDLAACNDSSVYLGDTVRFRAHVVTDGGLSEVASSSVQGGNRPFIYMIDTAMGGVVDSLGGIEVMGVYTDGSGNLQPIPGFTALFQGDKVEVTAVVEQYENNTQLTTLDVNSVTLLTSGDLPSSAFVPKTLPLGDLNDAQRVNNVQSGEYWQNSFVELQNVTVVQVIPFSGNRVSFNVADAAGNVINVSDRFLAQKTPSFSTVNPNSPSNGTGSFVAPSVGTFYSSLKGIVRHSGNGCTGGTGRGYEINPFDSTHYEVGASAPAIANVFHFPVIPTSSDSVLISADISDADGTIDTVQLFWSANGSMPTGSFNAVNMNLASGTTYEYYVPAQANNTLVRYYIRAVDNDGSAVIFPASPAAQANPNFNHYVVRDNGLRIFDLQFSGNGTGSSVFEGQTVTVRGFITSARKDCDLEYVYLQDPNDTIYAGIALIPNQDLDNVYRDQEIQVTGTIQETYGVTYLNVDNYVGLNNSQTIMPIAIDPSDPNLDMEMYEGMLVSYQNPNGGKIYITNANAGFAEYTVATDPTFGSSQSSRVIAGRQSGTSANSSLYVSLIADSNYVSNDGTLQVPAVITNTSMDMDAMHGILWYSFGNYKLMPRNNFDIVNLSTPLDTNGCNVPTNVSIEEVATAEVAIYPNPARSLFNIESANGTIEFRLMDLNGRVILSSSDAATQHEVNVANLVNGVYVLNTIETKTGASNSFKVVVAH</sequence>